<feature type="domain" description="Glycosyltransferase subfamily 4-like N-terminal" evidence="3">
    <location>
        <begin position="93"/>
        <end position="222"/>
    </location>
</feature>
<dbReference type="InterPro" id="IPR028098">
    <property type="entry name" value="Glyco_trans_4-like_N"/>
</dbReference>
<organism evidence="4 5">
    <name type="scientific">Sphingomonas kyungheensis</name>
    <dbReference type="NCBI Taxonomy" id="1069987"/>
    <lineage>
        <taxon>Bacteria</taxon>
        <taxon>Pseudomonadati</taxon>
        <taxon>Pseudomonadota</taxon>
        <taxon>Alphaproteobacteria</taxon>
        <taxon>Sphingomonadales</taxon>
        <taxon>Sphingomonadaceae</taxon>
        <taxon>Sphingomonas</taxon>
    </lineage>
</organism>
<gene>
    <name evidence="4" type="ORF">V8201_11965</name>
</gene>
<dbReference type="CDD" id="cd03809">
    <property type="entry name" value="GT4_MtfB-like"/>
    <property type="match status" value="1"/>
</dbReference>
<dbReference type="EMBL" id="JBBBDM010000005">
    <property type="protein sequence ID" value="MEI5687795.1"/>
    <property type="molecule type" value="Genomic_DNA"/>
</dbReference>
<feature type="domain" description="Glycosyl transferase family 1" evidence="2">
    <location>
        <begin position="248"/>
        <end position="407"/>
    </location>
</feature>
<dbReference type="Proteomes" id="UP001367771">
    <property type="component" value="Unassembled WGS sequence"/>
</dbReference>
<reference evidence="4 5" key="1">
    <citation type="journal article" date="2013" name="Int. J. Syst. Evol. Microbiol.">
        <title>Sphingomonas kyungheensis sp. nov., a bacterium with ginsenoside-converting activity isolated from soil of a ginseng field.</title>
        <authorList>
            <person name="Son H.M."/>
            <person name="Yang J.E."/>
            <person name="Park Y."/>
            <person name="Han C.K."/>
            <person name="Kim S.G."/>
            <person name="Kook M."/>
            <person name="Yi T.H."/>
        </authorList>
    </citation>
    <scope>NUCLEOTIDE SEQUENCE [LARGE SCALE GENOMIC DNA]</scope>
    <source>
        <strain evidence="4 5">LMG 26582</strain>
    </source>
</reference>
<keyword evidence="1" id="KW-0808">Transferase</keyword>
<dbReference type="Pfam" id="PF00534">
    <property type="entry name" value="Glycos_transf_1"/>
    <property type="match status" value="1"/>
</dbReference>
<comment type="caution">
    <text evidence="4">The sequence shown here is derived from an EMBL/GenBank/DDBJ whole genome shotgun (WGS) entry which is preliminary data.</text>
</comment>
<evidence type="ECO:0000313" key="5">
    <source>
        <dbReference type="Proteomes" id="UP001367771"/>
    </source>
</evidence>
<dbReference type="SUPFAM" id="SSF53756">
    <property type="entry name" value="UDP-Glycosyltransferase/glycogen phosphorylase"/>
    <property type="match status" value="1"/>
</dbReference>
<name>A0ABU8H442_9SPHN</name>
<accession>A0ABU8H442</accession>
<dbReference type="PANTHER" id="PTHR46401">
    <property type="entry name" value="GLYCOSYLTRANSFERASE WBBK-RELATED"/>
    <property type="match status" value="1"/>
</dbReference>
<evidence type="ECO:0000259" key="3">
    <source>
        <dbReference type="Pfam" id="PF13439"/>
    </source>
</evidence>
<proteinExistence type="predicted"/>
<evidence type="ECO:0000259" key="2">
    <source>
        <dbReference type="Pfam" id="PF00534"/>
    </source>
</evidence>
<dbReference type="RefSeq" id="WP_336545434.1">
    <property type="nucleotide sequence ID" value="NZ_JBBBDM010000005.1"/>
</dbReference>
<sequence>MKHVLIDGYNLGLEKGTGVATYARNLSYELGRLGHRTSVLYGLQGLAAREPLLREIGFFDAGAARPQGRLRDLAGLLSPRAARAAAVPVTGQVVTRQFDARLPHHDTLYNAGDVFRRANGRFHAWGATTAVRLPERPDLAHWTYPLPLRVAGAANLYTLHDLVPLRLPYTTLDNKRHYLKLLRTLARHADHLVTVSECSRRDIIDLTGIAPDRVTNTYQAVDIPARYLATPDEQVAREVEGAIGAGYKDYFLFWGSIEPKKNIGRIVEAYMASGLATPLVIVGARAWRAEGELRLLDALANGKPAKGDVRRGRIIQLPYAPFGLLVSLIRGAKAALFPSLYEGFGLPVLEAMLLGTPVLCSDTSSLPEVAGDAAIAVDPYDTAAITAGLHALDGDAGLRADLAARGRVQAAFFSPDRYRARLAALYQRFL</sequence>
<dbReference type="PANTHER" id="PTHR46401:SF2">
    <property type="entry name" value="GLYCOSYLTRANSFERASE WBBK-RELATED"/>
    <property type="match status" value="1"/>
</dbReference>
<dbReference type="InterPro" id="IPR001296">
    <property type="entry name" value="Glyco_trans_1"/>
</dbReference>
<dbReference type="Gene3D" id="3.40.50.2000">
    <property type="entry name" value="Glycogen Phosphorylase B"/>
    <property type="match status" value="2"/>
</dbReference>
<keyword evidence="5" id="KW-1185">Reference proteome</keyword>
<protein>
    <submittedName>
        <fullName evidence="4">Glycosyltransferase family 1 protein</fullName>
    </submittedName>
</protein>
<evidence type="ECO:0000313" key="4">
    <source>
        <dbReference type="EMBL" id="MEI5687795.1"/>
    </source>
</evidence>
<dbReference type="Pfam" id="PF13439">
    <property type="entry name" value="Glyco_transf_4"/>
    <property type="match status" value="1"/>
</dbReference>
<evidence type="ECO:0000256" key="1">
    <source>
        <dbReference type="ARBA" id="ARBA00022679"/>
    </source>
</evidence>